<protein>
    <submittedName>
        <fullName evidence="1">Uncharacterized protein</fullName>
    </submittedName>
</protein>
<proteinExistence type="predicted"/>
<reference evidence="1" key="1">
    <citation type="submission" date="2014-09" db="EMBL/GenBank/DDBJ databases">
        <authorList>
            <person name="Magalhaes I.L.F."/>
            <person name="Oliveira U."/>
            <person name="Santos F.R."/>
            <person name="Vidigal T.H.D.A."/>
            <person name="Brescovit A.D."/>
            <person name="Santos A.J."/>
        </authorList>
    </citation>
    <scope>NUCLEOTIDE SEQUENCE</scope>
    <source>
        <tissue evidence="1">Shoot tissue taken approximately 20 cm above the soil surface</tissue>
    </source>
</reference>
<dbReference type="AlphaFoldDB" id="A0A0A9A084"/>
<organism evidence="1">
    <name type="scientific">Arundo donax</name>
    <name type="common">Giant reed</name>
    <name type="synonym">Donax arundinaceus</name>
    <dbReference type="NCBI Taxonomy" id="35708"/>
    <lineage>
        <taxon>Eukaryota</taxon>
        <taxon>Viridiplantae</taxon>
        <taxon>Streptophyta</taxon>
        <taxon>Embryophyta</taxon>
        <taxon>Tracheophyta</taxon>
        <taxon>Spermatophyta</taxon>
        <taxon>Magnoliopsida</taxon>
        <taxon>Liliopsida</taxon>
        <taxon>Poales</taxon>
        <taxon>Poaceae</taxon>
        <taxon>PACMAD clade</taxon>
        <taxon>Arundinoideae</taxon>
        <taxon>Arundineae</taxon>
        <taxon>Arundo</taxon>
    </lineage>
</organism>
<reference evidence="1" key="2">
    <citation type="journal article" date="2015" name="Data Brief">
        <title>Shoot transcriptome of the giant reed, Arundo donax.</title>
        <authorList>
            <person name="Barrero R.A."/>
            <person name="Guerrero F.D."/>
            <person name="Moolhuijzen P."/>
            <person name="Goolsby J.A."/>
            <person name="Tidwell J."/>
            <person name="Bellgard S.E."/>
            <person name="Bellgard M.I."/>
        </authorList>
    </citation>
    <scope>NUCLEOTIDE SEQUENCE</scope>
    <source>
        <tissue evidence="1">Shoot tissue taken approximately 20 cm above the soil surface</tissue>
    </source>
</reference>
<name>A0A0A9A084_ARUDO</name>
<dbReference type="EMBL" id="GBRH01255475">
    <property type="protein sequence ID" value="JAD42420.1"/>
    <property type="molecule type" value="Transcribed_RNA"/>
</dbReference>
<sequence>MSALGKSQNSPAHRSSHTVPVTCWVISWHIGLAGFVWVTELHNANLPSPKLAAIGCDEHEGRGLLLDPLLMRHDPVWHQGISFISKFDLVLCLVLLPFSS</sequence>
<evidence type="ECO:0000313" key="1">
    <source>
        <dbReference type="EMBL" id="JAD42420.1"/>
    </source>
</evidence>
<accession>A0A0A9A084</accession>